<gene>
    <name evidence="2" type="ORF">K6Q96_08900</name>
</gene>
<protein>
    <recommendedName>
        <fullName evidence="4">DUF2059 domain-containing protein</fullName>
    </recommendedName>
</protein>
<reference evidence="2" key="1">
    <citation type="submission" date="2021-08" db="EMBL/GenBank/DDBJ databases">
        <authorList>
            <person name="Sakaguchi M."/>
            <person name="Kikuchi T."/>
            <person name="Urbanczyk H."/>
        </authorList>
    </citation>
    <scope>NUCLEOTIDE SEQUENCE</scope>
    <source>
        <strain evidence="2">020920N</strain>
    </source>
</reference>
<proteinExistence type="predicted"/>
<evidence type="ECO:0000256" key="1">
    <source>
        <dbReference type="SAM" id="SignalP"/>
    </source>
</evidence>
<sequence length="272" mass="31648">MKMKTGLCAFGMTLLSFATMAKQQDVYRQFIDQSLLVNIDLIAEDIRRSLREERKYNSVIEDWITDFVYTDAFREKYADSFRKRLTEEEMQTYWSAILSKECVPTYTAEINEMVYEGKKPIPSEVKKLLVGCTKRMAEAKDILPKIDDVKALHRRYFNEVAVQYKSELYERIGQQKNIYAVVENFNKMLTIDDESVASMEMVVKPLTMEIMAKSNENHATSHFPKESITQVHTMMCQNNNGTFKEYVKMEFTLISHDEKVIGTASFNFKGCT</sequence>
<accession>A0ABY4WNB6</accession>
<evidence type="ECO:0000313" key="3">
    <source>
        <dbReference type="Proteomes" id="UP001056255"/>
    </source>
</evidence>
<dbReference type="EMBL" id="CP082275">
    <property type="protein sequence ID" value="USH01058.1"/>
    <property type="molecule type" value="Genomic_DNA"/>
</dbReference>
<feature type="chain" id="PRO_5047154526" description="DUF2059 domain-containing protein" evidence="1">
    <location>
        <begin position="22"/>
        <end position="272"/>
    </location>
</feature>
<keyword evidence="3" id="KW-1185">Reference proteome</keyword>
<feature type="signal peptide" evidence="1">
    <location>
        <begin position="1"/>
        <end position="21"/>
    </location>
</feature>
<dbReference type="Proteomes" id="UP001056255">
    <property type="component" value="Chromosome I"/>
</dbReference>
<dbReference type="RefSeq" id="WP_251875097.1">
    <property type="nucleotide sequence ID" value="NZ_CP082275.1"/>
</dbReference>
<name>A0ABY4WNB6_9GAMM</name>
<keyword evidence="1" id="KW-0732">Signal</keyword>
<evidence type="ECO:0000313" key="2">
    <source>
        <dbReference type="EMBL" id="USH01058.1"/>
    </source>
</evidence>
<evidence type="ECO:0008006" key="4">
    <source>
        <dbReference type="Google" id="ProtNLM"/>
    </source>
</evidence>
<organism evidence="2 3">
    <name type="scientific">Grimontia kaedaensis</name>
    <dbReference type="NCBI Taxonomy" id="2872157"/>
    <lineage>
        <taxon>Bacteria</taxon>
        <taxon>Pseudomonadati</taxon>
        <taxon>Pseudomonadota</taxon>
        <taxon>Gammaproteobacteria</taxon>
        <taxon>Vibrionales</taxon>
        <taxon>Vibrionaceae</taxon>
        <taxon>Grimontia</taxon>
    </lineage>
</organism>